<dbReference type="EMBL" id="CP010868">
    <property type="protein sequence ID" value="AJM92708.1"/>
    <property type="molecule type" value="Genomic_DNA"/>
</dbReference>
<name>A0A0C5BSF0_9ARCH</name>
<dbReference type="AlphaFoldDB" id="A0A0C5BSF0"/>
<sequence>MNQLYFCTLIGLKSLNYSAGFFSDLFALPFLRLAPKLIKINKNPTPIKSPYNNCKAWFSSSATIKSIISSSDIPA</sequence>
<organism evidence="1 2">
    <name type="scientific">Nitrosopumilus piranensis</name>
    <dbReference type="NCBI Taxonomy" id="1582439"/>
    <lineage>
        <taxon>Archaea</taxon>
        <taxon>Nitrososphaerota</taxon>
        <taxon>Nitrososphaeria</taxon>
        <taxon>Nitrosopumilales</taxon>
        <taxon>Nitrosopumilaceae</taxon>
        <taxon>Nitrosopumilus</taxon>
    </lineage>
</organism>
<evidence type="ECO:0000313" key="2">
    <source>
        <dbReference type="Proteomes" id="UP000032027"/>
    </source>
</evidence>
<dbReference type="KEGG" id="nid:NPIRD3C_1496"/>
<reference evidence="1 2" key="2">
    <citation type="journal article" date="2016" name="ISME J.">
        <title>Physiological and genomic characterization of two novel marine thaumarchaeal strains indicates niche differentiation.</title>
        <authorList>
            <person name="Bayer B."/>
            <person name="Vojvoda J."/>
            <person name="Offre P."/>
            <person name="Alves R.J."/>
            <person name="Elisabeth N.H."/>
            <person name="Garcia J.A."/>
            <person name="Volland J.M."/>
            <person name="Srivastava A."/>
            <person name="Schleper C."/>
            <person name="Herndl G.J."/>
        </authorList>
    </citation>
    <scope>NUCLEOTIDE SEQUENCE [LARGE SCALE GENOMIC DNA]</scope>
    <source>
        <strain evidence="1 2">D3C</strain>
    </source>
</reference>
<gene>
    <name evidence="1" type="ORF">NPIRD3C_1496</name>
</gene>
<reference evidence="2" key="1">
    <citation type="submission" date="2015-02" db="EMBL/GenBank/DDBJ databases">
        <title>Characterization of two novel Thaumarchaeota isolated from the Northern Adriatic Sea.</title>
        <authorList>
            <person name="Bayer B."/>
            <person name="Vojvoda J."/>
            <person name="Offre P."/>
            <person name="Srivastava A."/>
            <person name="Elisabeth N."/>
            <person name="Garcia J.A.L."/>
            <person name="Schleper C."/>
            <person name="Herndl G.J."/>
        </authorList>
    </citation>
    <scope>NUCLEOTIDE SEQUENCE [LARGE SCALE GENOMIC DNA]</scope>
    <source>
        <strain evidence="2">D3C</strain>
    </source>
</reference>
<proteinExistence type="predicted"/>
<dbReference type="HOGENOM" id="CLU_2662145_0_0_2"/>
<accession>A0A0C5BSF0</accession>
<reference evidence="1 2" key="3">
    <citation type="journal article" date="2019" name="Int. J. Syst. Evol. Microbiol.">
        <title>Nitrosopumilus adriaticus sp. nov. and Nitrosopumilus piranensis sp. nov., two ammonia-oxidizing archaea from the Adriatic Sea and members of the class Nitrososphaeria.</title>
        <authorList>
            <person name="Bayer B."/>
            <person name="Vojvoda J."/>
            <person name="Reinthaler T."/>
            <person name="Reyes C."/>
            <person name="Pinto M."/>
            <person name="Herndl G.J."/>
        </authorList>
    </citation>
    <scope>NUCLEOTIDE SEQUENCE [LARGE SCALE GENOMIC DNA]</scope>
    <source>
        <strain evidence="1 2">D3C</strain>
    </source>
</reference>
<keyword evidence="2" id="KW-1185">Reference proteome</keyword>
<evidence type="ECO:0000313" key="1">
    <source>
        <dbReference type="EMBL" id="AJM92708.1"/>
    </source>
</evidence>
<protein>
    <submittedName>
        <fullName evidence="1">Uncharacterized protein</fullName>
    </submittedName>
</protein>
<dbReference type="Proteomes" id="UP000032027">
    <property type="component" value="Chromosome"/>
</dbReference>